<accession>A0ABS4IR62</accession>
<keyword evidence="3" id="KW-0859">Xylose metabolism</keyword>
<dbReference type="Pfam" id="PF12802">
    <property type="entry name" value="MarR_2"/>
    <property type="match status" value="1"/>
</dbReference>
<dbReference type="InterPro" id="IPR043129">
    <property type="entry name" value="ATPase_NBD"/>
</dbReference>
<dbReference type="PANTHER" id="PTHR18964">
    <property type="entry name" value="ROK (REPRESSOR, ORF, KINASE) FAMILY"/>
    <property type="match status" value="1"/>
</dbReference>
<reference evidence="5 6" key="1">
    <citation type="submission" date="2021-03" db="EMBL/GenBank/DDBJ databases">
        <title>Genomic Encyclopedia of Type Strains, Phase IV (KMG-IV): sequencing the most valuable type-strain genomes for metagenomic binning, comparative biology and taxonomic classification.</title>
        <authorList>
            <person name="Goeker M."/>
        </authorList>
    </citation>
    <scope>NUCLEOTIDE SEQUENCE [LARGE SCALE GENOMIC DNA]</scope>
    <source>
        <strain evidence="5 6">DSM 26048</strain>
    </source>
</reference>
<dbReference type="RefSeq" id="WP_209970814.1">
    <property type="nucleotide sequence ID" value="NZ_JAGGLB010000003.1"/>
</dbReference>
<dbReference type="SUPFAM" id="SSF46785">
    <property type="entry name" value="Winged helix' DNA-binding domain"/>
    <property type="match status" value="1"/>
</dbReference>
<dbReference type="InterPro" id="IPR036388">
    <property type="entry name" value="WH-like_DNA-bd_sf"/>
</dbReference>
<gene>
    <name evidence="5" type="ORF">J2Z66_001655</name>
</gene>
<evidence type="ECO:0000313" key="5">
    <source>
        <dbReference type="EMBL" id="MBP1990057.1"/>
    </source>
</evidence>
<dbReference type="Gene3D" id="3.30.420.40">
    <property type="match status" value="2"/>
</dbReference>
<keyword evidence="3" id="KW-0119">Carbohydrate metabolism</keyword>
<dbReference type="Proteomes" id="UP001519287">
    <property type="component" value="Unassembled WGS sequence"/>
</dbReference>
<evidence type="ECO:0000256" key="3">
    <source>
        <dbReference type="ARBA" id="ARBA00022629"/>
    </source>
</evidence>
<dbReference type="PANTHER" id="PTHR18964:SF149">
    <property type="entry name" value="BIFUNCTIONAL UDP-N-ACETYLGLUCOSAMINE 2-EPIMERASE_N-ACETYLMANNOSAMINE KINASE"/>
    <property type="match status" value="1"/>
</dbReference>
<dbReference type="Pfam" id="PF00480">
    <property type="entry name" value="ROK"/>
    <property type="match status" value="1"/>
</dbReference>
<dbReference type="PROSITE" id="PS01125">
    <property type="entry name" value="ROK"/>
    <property type="match status" value="1"/>
</dbReference>
<organism evidence="5 6">
    <name type="scientific">Paenibacillus eucommiae</name>
    <dbReference type="NCBI Taxonomy" id="1355755"/>
    <lineage>
        <taxon>Bacteria</taxon>
        <taxon>Bacillati</taxon>
        <taxon>Bacillota</taxon>
        <taxon>Bacilli</taxon>
        <taxon>Bacillales</taxon>
        <taxon>Paenibacillaceae</taxon>
        <taxon>Paenibacillus</taxon>
    </lineage>
</organism>
<dbReference type="InterPro" id="IPR036390">
    <property type="entry name" value="WH_DNA-bd_sf"/>
</dbReference>
<protein>
    <submittedName>
        <fullName evidence="5">Glucokinase-like ROK family protein</fullName>
    </submittedName>
</protein>
<sequence>MKQTGDLNLIKKINKSIVLDYLRRHSPISRARIAELTGLTKATVSSLVNELITSNLAHEIGAGMSSGGRKPMMLHFHAAAGYAIGIDLGVNYILAALTDLSGTLIDEYKLEHQNSSLEQVIELIQASIRVMIARAPQSTYGIVGIGIGVPGISDEQGNVLFAPNLGWQHVPLRNLIENEFNLPVVIDNEANAGAVGEKQFGIGKSAAQLVYLSIGMGIGTGIILKGELFRGSSGFSGEVGHASIQYDGKTCVCGNYGCWELYASENALLEAGRLEFSDPKITLEQLLKLAGEGSLEAKALFTQLGRFLGIGIVMIINTYNPEMIVIGGRIALAQQWLMTPMQAEITKRSHPYPLQQLHVQFSELGSKAAVLGACSFAISSFFSSNKVMVELQSYFPD</sequence>
<proteinExistence type="inferred from homology"/>
<dbReference type="CDD" id="cd24076">
    <property type="entry name" value="ASKHA_ATPase_ROK_BsXylR-like"/>
    <property type="match status" value="1"/>
</dbReference>
<comment type="function">
    <text evidence="1">Transcriptional repressor of xylose-utilizing enzymes.</text>
</comment>
<dbReference type="InterPro" id="IPR049874">
    <property type="entry name" value="ROK_cs"/>
</dbReference>
<evidence type="ECO:0000256" key="1">
    <source>
        <dbReference type="ARBA" id="ARBA00002486"/>
    </source>
</evidence>
<keyword evidence="6" id="KW-1185">Reference proteome</keyword>
<dbReference type="Gene3D" id="1.10.10.10">
    <property type="entry name" value="Winged helix-like DNA-binding domain superfamily/Winged helix DNA-binding domain"/>
    <property type="match status" value="1"/>
</dbReference>
<feature type="domain" description="HTH marR-type" evidence="4">
    <location>
        <begin position="16"/>
        <end position="56"/>
    </location>
</feature>
<name>A0ABS4IR62_9BACL</name>
<evidence type="ECO:0000313" key="6">
    <source>
        <dbReference type="Proteomes" id="UP001519287"/>
    </source>
</evidence>
<dbReference type="InterPro" id="IPR000835">
    <property type="entry name" value="HTH_MarR-typ"/>
</dbReference>
<evidence type="ECO:0000256" key="2">
    <source>
        <dbReference type="ARBA" id="ARBA00006479"/>
    </source>
</evidence>
<evidence type="ECO:0000259" key="4">
    <source>
        <dbReference type="Pfam" id="PF12802"/>
    </source>
</evidence>
<comment type="caution">
    <text evidence="5">The sequence shown here is derived from an EMBL/GenBank/DDBJ whole genome shotgun (WGS) entry which is preliminary data.</text>
</comment>
<dbReference type="SUPFAM" id="SSF53067">
    <property type="entry name" value="Actin-like ATPase domain"/>
    <property type="match status" value="1"/>
</dbReference>
<comment type="similarity">
    <text evidence="2">Belongs to the ROK (NagC/XylR) family.</text>
</comment>
<dbReference type="InterPro" id="IPR000600">
    <property type="entry name" value="ROK"/>
</dbReference>
<dbReference type="EMBL" id="JAGGLB010000003">
    <property type="protein sequence ID" value="MBP1990057.1"/>
    <property type="molecule type" value="Genomic_DNA"/>
</dbReference>